<dbReference type="PANTHER" id="PTHR45873:SF1">
    <property type="entry name" value="DNA POLYMERASE ETA"/>
    <property type="match status" value="1"/>
</dbReference>
<organism evidence="12 13">
    <name type="scientific">Chlorella ohadii</name>
    <dbReference type="NCBI Taxonomy" id="2649997"/>
    <lineage>
        <taxon>Eukaryota</taxon>
        <taxon>Viridiplantae</taxon>
        <taxon>Chlorophyta</taxon>
        <taxon>core chlorophytes</taxon>
        <taxon>Trebouxiophyceae</taxon>
        <taxon>Chlorellales</taxon>
        <taxon>Chlorellaceae</taxon>
        <taxon>Chlorella clade</taxon>
        <taxon>Chlorella</taxon>
    </lineage>
</organism>
<dbReference type="Gene3D" id="3.30.1490.100">
    <property type="entry name" value="DNA polymerase, Y-family, little finger domain"/>
    <property type="match status" value="1"/>
</dbReference>
<dbReference type="AlphaFoldDB" id="A0AAD5DSJ2"/>
<evidence type="ECO:0000313" key="12">
    <source>
        <dbReference type="EMBL" id="KAI7843160.1"/>
    </source>
</evidence>
<dbReference type="Gene3D" id="1.10.150.20">
    <property type="entry name" value="5' to 3' exonuclease, C-terminal subdomain"/>
    <property type="match status" value="1"/>
</dbReference>
<dbReference type="InterPro" id="IPR043502">
    <property type="entry name" value="DNA/RNA_pol_sf"/>
</dbReference>
<dbReference type="Gene3D" id="3.30.70.270">
    <property type="match status" value="2"/>
</dbReference>
<name>A0AAD5DSJ2_9CHLO</name>
<dbReference type="GO" id="GO:0009314">
    <property type="term" value="P:response to radiation"/>
    <property type="evidence" value="ECO:0007669"/>
    <property type="project" value="TreeGrafter"/>
</dbReference>
<dbReference type="GO" id="GO:0003684">
    <property type="term" value="F:damaged DNA binding"/>
    <property type="evidence" value="ECO:0007669"/>
    <property type="project" value="InterPro"/>
</dbReference>
<feature type="compositionally biased region" description="Low complexity" evidence="10">
    <location>
        <begin position="474"/>
        <end position="484"/>
    </location>
</feature>
<feature type="compositionally biased region" description="Low complexity" evidence="10">
    <location>
        <begin position="539"/>
        <end position="554"/>
    </location>
</feature>
<dbReference type="GO" id="GO:0005657">
    <property type="term" value="C:replication fork"/>
    <property type="evidence" value="ECO:0007669"/>
    <property type="project" value="TreeGrafter"/>
</dbReference>
<keyword evidence="3" id="KW-0548">Nucleotidyltransferase</keyword>
<feature type="domain" description="UmuC" evidence="11">
    <location>
        <begin position="20"/>
        <end position="256"/>
    </location>
</feature>
<evidence type="ECO:0000256" key="2">
    <source>
        <dbReference type="ARBA" id="ARBA00022679"/>
    </source>
</evidence>
<accession>A0AAD5DSJ2</accession>
<keyword evidence="13" id="KW-1185">Reference proteome</keyword>
<dbReference type="GO" id="GO:0005634">
    <property type="term" value="C:nucleus"/>
    <property type="evidence" value="ECO:0007669"/>
    <property type="project" value="UniProtKB-SubCell"/>
</dbReference>
<dbReference type="InterPro" id="IPR017961">
    <property type="entry name" value="DNA_pol_Y-fam_little_finger"/>
</dbReference>
<dbReference type="PROSITE" id="PS50173">
    <property type="entry name" value="UMUC"/>
    <property type="match status" value="1"/>
</dbReference>
<feature type="compositionally biased region" description="Gly residues" evidence="10">
    <location>
        <begin position="669"/>
        <end position="696"/>
    </location>
</feature>
<dbReference type="SUPFAM" id="SSF56672">
    <property type="entry name" value="DNA/RNA polymerases"/>
    <property type="match status" value="1"/>
</dbReference>
<dbReference type="Gene3D" id="3.40.1170.60">
    <property type="match status" value="1"/>
</dbReference>
<comment type="subcellular location">
    <subcellularLocation>
        <location evidence="1">Nucleus</location>
    </subcellularLocation>
</comment>
<feature type="compositionally biased region" description="Gly residues" evidence="10">
    <location>
        <begin position="448"/>
        <end position="457"/>
    </location>
</feature>
<evidence type="ECO:0000256" key="6">
    <source>
        <dbReference type="ARBA" id="ARBA00022842"/>
    </source>
</evidence>
<evidence type="ECO:0000256" key="3">
    <source>
        <dbReference type="ARBA" id="ARBA00022695"/>
    </source>
</evidence>
<protein>
    <recommendedName>
        <fullName evidence="9">DNA polymerase eta</fullName>
    </recommendedName>
</protein>
<proteinExistence type="predicted"/>
<keyword evidence="7" id="KW-0234">DNA repair</keyword>
<evidence type="ECO:0000256" key="8">
    <source>
        <dbReference type="ARBA" id="ARBA00023242"/>
    </source>
</evidence>
<dbReference type="Pfam" id="PF11799">
    <property type="entry name" value="IMS_C"/>
    <property type="match status" value="1"/>
</dbReference>
<keyword evidence="6" id="KW-0460">Magnesium</keyword>
<comment type="caution">
    <text evidence="12">The sequence shown here is derived from an EMBL/GenBank/DDBJ whole genome shotgun (WGS) entry which is preliminary data.</text>
</comment>
<dbReference type="GO" id="GO:0003887">
    <property type="term" value="F:DNA-directed DNA polymerase activity"/>
    <property type="evidence" value="ECO:0007669"/>
    <property type="project" value="TreeGrafter"/>
</dbReference>
<evidence type="ECO:0000256" key="5">
    <source>
        <dbReference type="ARBA" id="ARBA00022763"/>
    </source>
</evidence>
<feature type="region of interest" description="Disordered" evidence="10">
    <location>
        <begin position="82"/>
        <end position="103"/>
    </location>
</feature>
<evidence type="ECO:0000256" key="4">
    <source>
        <dbReference type="ARBA" id="ARBA00022723"/>
    </source>
</evidence>
<dbReference type="InterPro" id="IPR036775">
    <property type="entry name" value="DNA_pol_Y-fam_lit_finger_sf"/>
</dbReference>
<dbReference type="InterPro" id="IPR052230">
    <property type="entry name" value="DNA_polymerase_eta"/>
</dbReference>
<gene>
    <name evidence="12" type="ORF">COHA_003144</name>
</gene>
<keyword evidence="2" id="KW-0808">Transferase</keyword>
<dbReference type="EMBL" id="JADXDR010000042">
    <property type="protein sequence ID" value="KAI7843160.1"/>
    <property type="molecule type" value="Genomic_DNA"/>
</dbReference>
<dbReference type="InterPro" id="IPR001126">
    <property type="entry name" value="UmuC"/>
</dbReference>
<feature type="compositionally biased region" description="Low complexity" evidence="10">
    <location>
        <begin position="86"/>
        <end position="95"/>
    </location>
</feature>
<dbReference type="GO" id="GO:0006281">
    <property type="term" value="P:DNA repair"/>
    <property type="evidence" value="ECO:0007669"/>
    <property type="project" value="UniProtKB-KW"/>
</dbReference>
<evidence type="ECO:0000256" key="9">
    <source>
        <dbReference type="ARBA" id="ARBA00044975"/>
    </source>
</evidence>
<evidence type="ECO:0000256" key="10">
    <source>
        <dbReference type="SAM" id="MobiDB-lite"/>
    </source>
</evidence>
<dbReference type="GO" id="GO:0042276">
    <property type="term" value="P:error-prone translesion synthesis"/>
    <property type="evidence" value="ECO:0007669"/>
    <property type="project" value="TreeGrafter"/>
</dbReference>
<keyword evidence="5" id="KW-0227">DNA damage</keyword>
<keyword evidence="8" id="KW-0539">Nucleus</keyword>
<dbReference type="GO" id="GO:0046872">
    <property type="term" value="F:metal ion binding"/>
    <property type="evidence" value="ECO:0007669"/>
    <property type="project" value="UniProtKB-KW"/>
</dbReference>
<dbReference type="SUPFAM" id="SSF100879">
    <property type="entry name" value="Lesion bypass DNA polymerase (Y-family), little finger domain"/>
    <property type="match status" value="1"/>
</dbReference>
<dbReference type="Proteomes" id="UP001205105">
    <property type="component" value="Unassembled WGS sequence"/>
</dbReference>
<dbReference type="FunFam" id="3.40.1170.60:FF:000003">
    <property type="entry name" value="DNA polymerase eta"/>
    <property type="match status" value="1"/>
</dbReference>
<dbReference type="Pfam" id="PF00817">
    <property type="entry name" value="IMS"/>
    <property type="match status" value="1"/>
</dbReference>
<dbReference type="InterPro" id="IPR043128">
    <property type="entry name" value="Rev_trsase/Diguanyl_cyclase"/>
</dbReference>
<reference evidence="12" key="1">
    <citation type="submission" date="2020-11" db="EMBL/GenBank/DDBJ databases">
        <title>Chlorella ohadii genome sequencing and assembly.</title>
        <authorList>
            <person name="Murik O."/>
            <person name="Treves H."/>
            <person name="Kedem I."/>
            <person name="Shotland Y."/>
            <person name="Kaplan A."/>
        </authorList>
    </citation>
    <scope>NUCLEOTIDE SEQUENCE</scope>
    <source>
        <strain evidence="12">1</strain>
    </source>
</reference>
<evidence type="ECO:0000256" key="1">
    <source>
        <dbReference type="ARBA" id="ARBA00004123"/>
    </source>
</evidence>
<sequence length="719" mass="71293">MKRLGIPPETPCAVQQWEGLIAVNYPARARGVTRHMRVKEAKKICPELVLVHVETIGAAGSSEGGADTDAAAAAAAAAEAGGGGAAPATAGAPAGSSGGGNGNRRLTQKACLERYRRSTAEVLVLLHRLAPGCTIEKASIDEVYMDVTGMVGQEVTQSRTGAGSAVDAFGWNSIVIGGPLDPASEVERRLAAGAGIACRLRGALREQMGYNASAGIATNKLLAKIGSAMHKPNQQTVIPPRSVPQDLPLSKLRGFGGKLGEQLEALGCTTAGQVQQLPRATLVSRFGAERAAGIEEAVRGVSHEAVQEKERPKSMLAAKSFNPTSDLAALEGWFKVLAQELAARMAADEAQFRRRPKNLVVHYRGGPGASSERSKSCAMPRSAGGSVPSAALIAEAAFNLFKTKCAGEALPCSRLAISAADFTDLPAAGSSAITRFFAPKAAGAAGEAAGGAAGGAAGEAATAAGGGVEHDRAAPQQQQQQAAGAGKGPAGASVSKLFQRAEKRQRLETQQQQQQQPAGWPNPADAPQAASGTAGGGSQAPAAAGSGVAVGGVADPPRPTAGTSGVGAAAAEAAPAAQADASNPAAAANAPAAGKRLAAVDAAAGERAAAAADAAAETEDPAAAADAAALAGVDIEEQRRILRDIAMFQRLAQRGTSAGGSGSNSSSAGKGGGSGGGRGKGRAGGGSRGKGGGTGGSKQQPGISAFFAKQQQGGSGGGN</sequence>
<evidence type="ECO:0000313" key="13">
    <source>
        <dbReference type="Proteomes" id="UP001205105"/>
    </source>
</evidence>
<dbReference type="Pfam" id="PF21704">
    <property type="entry name" value="POLH-Rev1_HhH"/>
    <property type="match status" value="1"/>
</dbReference>
<feature type="region of interest" description="Disordered" evidence="10">
    <location>
        <begin position="655"/>
        <end position="719"/>
    </location>
</feature>
<feature type="region of interest" description="Disordered" evidence="10">
    <location>
        <begin position="447"/>
        <end position="567"/>
    </location>
</feature>
<evidence type="ECO:0000256" key="7">
    <source>
        <dbReference type="ARBA" id="ARBA00023204"/>
    </source>
</evidence>
<dbReference type="PANTHER" id="PTHR45873">
    <property type="entry name" value="DNA POLYMERASE ETA"/>
    <property type="match status" value="1"/>
</dbReference>
<dbReference type="GO" id="GO:0035861">
    <property type="term" value="C:site of double-strand break"/>
    <property type="evidence" value="ECO:0007669"/>
    <property type="project" value="TreeGrafter"/>
</dbReference>
<keyword evidence="4" id="KW-0479">Metal-binding</keyword>
<evidence type="ECO:0000259" key="11">
    <source>
        <dbReference type="PROSITE" id="PS50173"/>
    </source>
</evidence>